<evidence type="ECO:0000259" key="5">
    <source>
        <dbReference type="PROSITE" id="PS50926"/>
    </source>
</evidence>
<name>A0AAW5HUP8_9CORY</name>
<dbReference type="PROSITE" id="PS51687">
    <property type="entry name" value="SAM_MT_RNA_M5U"/>
    <property type="match status" value="1"/>
</dbReference>
<dbReference type="InterPro" id="IPR029063">
    <property type="entry name" value="SAM-dependent_MTases_sf"/>
</dbReference>
<keyword evidence="3 4" id="KW-0949">S-adenosyl-L-methionine</keyword>
<feature type="active site" description="Nucleophile" evidence="4">
    <location>
        <position position="371"/>
    </location>
</feature>
<dbReference type="InterPro" id="IPR002792">
    <property type="entry name" value="TRAM_dom"/>
</dbReference>
<dbReference type="Gene3D" id="3.40.50.150">
    <property type="entry name" value="Vaccinia Virus protein VP39"/>
    <property type="match status" value="1"/>
</dbReference>
<dbReference type="Pfam" id="PF05958">
    <property type="entry name" value="tRNA_U5-meth_tr"/>
    <property type="match status" value="1"/>
</dbReference>
<evidence type="ECO:0000313" key="7">
    <source>
        <dbReference type="Proteomes" id="UP001205920"/>
    </source>
</evidence>
<proteinExistence type="inferred from homology"/>
<dbReference type="SUPFAM" id="SSF53335">
    <property type="entry name" value="S-adenosyl-L-methionine-dependent methyltransferases"/>
    <property type="match status" value="1"/>
</dbReference>
<dbReference type="InterPro" id="IPR012340">
    <property type="entry name" value="NA-bd_OB-fold"/>
</dbReference>
<feature type="binding site" evidence="4">
    <location>
        <position position="280"/>
    </location>
    <ligand>
        <name>S-adenosyl-L-methionine</name>
        <dbReference type="ChEBI" id="CHEBI:59789"/>
    </ligand>
</feature>
<keyword evidence="2 4" id="KW-0808">Transferase</keyword>
<keyword evidence="7" id="KW-1185">Reference proteome</keyword>
<evidence type="ECO:0000256" key="1">
    <source>
        <dbReference type="ARBA" id="ARBA00022603"/>
    </source>
</evidence>
<comment type="caution">
    <text evidence="6">The sequence shown here is derived from an EMBL/GenBank/DDBJ whole genome shotgun (WGS) entry which is preliminary data.</text>
</comment>
<dbReference type="RefSeq" id="WP_071572571.1">
    <property type="nucleotide sequence ID" value="NZ_JAEUWV010000001.1"/>
</dbReference>
<dbReference type="EMBL" id="JAEUWV010000001">
    <property type="protein sequence ID" value="MCO6393586.1"/>
    <property type="molecule type" value="Genomic_DNA"/>
</dbReference>
<dbReference type="Proteomes" id="UP001205920">
    <property type="component" value="Unassembled WGS sequence"/>
</dbReference>
<dbReference type="SUPFAM" id="SSF50249">
    <property type="entry name" value="Nucleic acid-binding proteins"/>
    <property type="match status" value="1"/>
</dbReference>
<sequence>MSAQPSLTPGDSIQVTFHAFAHGGEAIALANDGRVVFVQGALPGETATVKLLKVKKRWARGELLEIQQTSPDRVKVGCPAAAAGAGCCDFAHMSESLQRAAKTEVLVGQLEKMARPSGVLDGIDLTAISVQALAPTTGWRTRIRLGTDAQGRAGFRKARSNDVVAERCTQAMPELFDGIVGDGARRFTPGSEIVVVIDSLGNRHVVETSKVQRGRRVERIDRTVEGSGNIVEMVGNDRFEFPATAFWQAHRSAPSAYADLVREWSLAGRPYQNNSGWDLYGGVGLFVPSMSAALGGGPVATVDYSKSAMAHSQPALASLDVNKVNSRVETGIRSLPPAGLVVLDPPRTGAGDKVIHDIAAASPQRVIHIGCDPAAFARDLASWGACGYHVTEIKVIDAFPGTHHFETLACLEPLRPH</sequence>
<dbReference type="InterPro" id="IPR010280">
    <property type="entry name" value="U5_MeTrfase_fam"/>
</dbReference>
<organism evidence="6 7">
    <name type="scientific">Corynebacterium lipophilum</name>
    <dbReference type="NCBI Taxonomy" id="2804918"/>
    <lineage>
        <taxon>Bacteria</taxon>
        <taxon>Bacillati</taxon>
        <taxon>Actinomycetota</taxon>
        <taxon>Actinomycetes</taxon>
        <taxon>Mycobacteriales</taxon>
        <taxon>Corynebacteriaceae</taxon>
        <taxon>Corynebacterium</taxon>
    </lineage>
</organism>
<feature type="binding site" evidence="4">
    <location>
        <position position="344"/>
    </location>
    <ligand>
        <name>S-adenosyl-L-methionine</name>
        <dbReference type="ChEBI" id="CHEBI:59789"/>
    </ligand>
</feature>
<feature type="binding site" evidence="4">
    <location>
        <position position="248"/>
    </location>
    <ligand>
        <name>S-adenosyl-L-methionine</name>
        <dbReference type="ChEBI" id="CHEBI:59789"/>
    </ligand>
</feature>
<dbReference type="PANTHER" id="PTHR11061">
    <property type="entry name" value="RNA M5U METHYLTRANSFERASE"/>
    <property type="match status" value="1"/>
</dbReference>
<comment type="similarity">
    <text evidence="4">Belongs to the class I-like SAM-binding methyltransferase superfamily. RNA M5U methyltransferase family.</text>
</comment>
<dbReference type="GO" id="GO:0070041">
    <property type="term" value="F:rRNA (uridine-C5-)-methyltransferase activity"/>
    <property type="evidence" value="ECO:0007669"/>
    <property type="project" value="TreeGrafter"/>
</dbReference>
<dbReference type="PROSITE" id="PS50926">
    <property type="entry name" value="TRAM"/>
    <property type="match status" value="1"/>
</dbReference>
<dbReference type="GO" id="GO:0070475">
    <property type="term" value="P:rRNA base methylation"/>
    <property type="evidence" value="ECO:0007669"/>
    <property type="project" value="TreeGrafter"/>
</dbReference>
<dbReference type="PANTHER" id="PTHR11061:SF30">
    <property type="entry name" value="TRNA (URACIL(54)-C(5))-METHYLTRANSFERASE"/>
    <property type="match status" value="1"/>
</dbReference>
<gene>
    <name evidence="6" type="ORF">JMN37_01080</name>
</gene>
<keyword evidence="1 4" id="KW-0489">Methyltransferase</keyword>
<dbReference type="Pfam" id="PF01938">
    <property type="entry name" value="TRAM"/>
    <property type="match status" value="1"/>
</dbReference>
<dbReference type="Gene3D" id="2.40.50.140">
    <property type="entry name" value="Nucleic acid-binding proteins"/>
    <property type="match status" value="1"/>
</dbReference>
<feature type="binding site" evidence="4">
    <location>
        <position position="303"/>
    </location>
    <ligand>
        <name>S-adenosyl-L-methionine</name>
        <dbReference type="ChEBI" id="CHEBI:59789"/>
    </ligand>
</feature>
<evidence type="ECO:0000256" key="2">
    <source>
        <dbReference type="ARBA" id="ARBA00022679"/>
    </source>
</evidence>
<evidence type="ECO:0000313" key="6">
    <source>
        <dbReference type="EMBL" id="MCO6393586.1"/>
    </source>
</evidence>
<protein>
    <submittedName>
        <fullName evidence="6">Class I SAM-dependent RNA methyltransferase</fullName>
    </submittedName>
</protein>
<feature type="domain" description="TRAM" evidence="5">
    <location>
        <begin position="6"/>
        <end position="65"/>
    </location>
</feature>
<evidence type="ECO:0000256" key="3">
    <source>
        <dbReference type="ARBA" id="ARBA00022691"/>
    </source>
</evidence>
<accession>A0AAW5HUP8</accession>
<dbReference type="AlphaFoldDB" id="A0AAW5HUP8"/>
<evidence type="ECO:0000256" key="4">
    <source>
        <dbReference type="PROSITE-ProRule" id="PRU01024"/>
    </source>
</evidence>
<reference evidence="6 7" key="1">
    <citation type="submission" date="2021-01" db="EMBL/GenBank/DDBJ databases">
        <title>Identification and Characterization of Corynebacterium sp.</title>
        <authorList>
            <person name="Luo Q."/>
            <person name="Qu P."/>
            <person name="Chen Q."/>
        </authorList>
    </citation>
    <scope>NUCLEOTIDE SEQUENCE [LARGE SCALE GENOMIC DNA]</scope>
    <source>
        <strain evidence="6 7">MC-18</strain>
    </source>
</reference>